<organism evidence="6 7">
    <name type="scientific">Candidatus Liptonbacteria bacterium RIFCSPLOWO2_01_FULL_56_20</name>
    <dbReference type="NCBI Taxonomy" id="1798652"/>
    <lineage>
        <taxon>Bacteria</taxon>
        <taxon>Candidatus Liptoniibacteriota</taxon>
    </lineage>
</organism>
<evidence type="ECO:0000256" key="1">
    <source>
        <dbReference type="ARBA" id="ARBA00004141"/>
    </source>
</evidence>
<proteinExistence type="predicted"/>
<evidence type="ECO:0000256" key="2">
    <source>
        <dbReference type="ARBA" id="ARBA00022692"/>
    </source>
</evidence>
<protein>
    <recommendedName>
        <fullName evidence="8">DoxX family protein</fullName>
    </recommendedName>
</protein>
<dbReference type="AlphaFoldDB" id="A0A1G2CJW3"/>
<evidence type="ECO:0000256" key="4">
    <source>
        <dbReference type="ARBA" id="ARBA00023136"/>
    </source>
</evidence>
<evidence type="ECO:0000256" key="5">
    <source>
        <dbReference type="SAM" id="Phobius"/>
    </source>
</evidence>
<evidence type="ECO:0000313" key="7">
    <source>
        <dbReference type="Proteomes" id="UP000178495"/>
    </source>
</evidence>
<dbReference type="InterPro" id="IPR032808">
    <property type="entry name" value="DoxX"/>
</dbReference>
<comment type="caution">
    <text evidence="6">The sequence shown here is derived from an EMBL/GenBank/DDBJ whole genome shotgun (WGS) entry which is preliminary data.</text>
</comment>
<feature type="transmembrane region" description="Helical" evidence="5">
    <location>
        <begin position="74"/>
        <end position="94"/>
    </location>
</feature>
<feature type="transmembrane region" description="Helical" evidence="5">
    <location>
        <begin position="44"/>
        <end position="68"/>
    </location>
</feature>
<reference evidence="6 7" key="1">
    <citation type="journal article" date="2016" name="Nat. Commun.">
        <title>Thousands of microbial genomes shed light on interconnected biogeochemical processes in an aquifer system.</title>
        <authorList>
            <person name="Anantharaman K."/>
            <person name="Brown C.T."/>
            <person name="Hug L.A."/>
            <person name="Sharon I."/>
            <person name="Castelle C.J."/>
            <person name="Probst A.J."/>
            <person name="Thomas B.C."/>
            <person name="Singh A."/>
            <person name="Wilkins M.J."/>
            <person name="Karaoz U."/>
            <person name="Brodie E.L."/>
            <person name="Williams K.H."/>
            <person name="Hubbard S.S."/>
            <person name="Banfield J.F."/>
        </authorList>
    </citation>
    <scope>NUCLEOTIDE SEQUENCE [LARGE SCALE GENOMIC DNA]</scope>
</reference>
<keyword evidence="2 5" id="KW-0812">Transmembrane</keyword>
<evidence type="ECO:0000313" key="6">
    <source>
        <dbReference type="EMBL" id="OGZ01693.1"/>
    </source>
</evidence>
<evidence type="ECO:0008006" key="8">
    <source>
        <dbReference type="Google" id="ProtNLM"/>
    </source>
</evidence>
<name>A0A1G2CJW3_9BACT</name>
<keyword evidence="4 5" id="KW-0472">Membrane</keyword>
<sequence length="142" mass="15637">MPTDVSLKRFAPALLRFTMAAVFVWFGTAQLLHSEMWVGFLPEFMLYTPIAPSTLVLVNGSAEIVLAVLLATGVYIRLSALILGLHLLGIAWNIGWNPTGMRDFGLALATLAISLRGDDFLSLDRFLKNKKLIRVSPVQPPK</sequence>
<gene>
    <name evidence="6" type="ORF">A3A43_01420</name>
</gene>
<accession>A0A1G2CJW3</accession>
<dbReference type="GO" id="GO:0016020">
    <property type="term" value="C:membrane"/>
    <property type="evidence" value="ECO:0007669"/>
    <property type="project" value="UniProtKB-SubCell"/>
</dbReference>
<feature type="transmembrane region" description="Helical" evidence="5">
    <location>
        <begin position="13"/>
        <end position="32"/>
    </location>
</feature>
<keyword evidence="3 5" id="KW-1133">Transmembrane helix</keyword>
<dbReference type="Pfam" id="PF07681">
    <property type="entry name" value="DoxX"/>
    <property type="match status" value="1"/>
</dbReference>
<evidence type="ECO:0000256" key="3">
    <source>
        <dbReference type="ARBA" id="ARBA00022989"/>
    </source>
</evidence>
<comment type="subcellular location">
    <subcellularLocation>
        <location evidence="1">Membrane</location>
        <topology evidence="1">Multi-pass membrane protein</topology>
    </subcellularLocation>
</comment>
<dbReference type="EMBL" id="MHLC01000006">
    <property type="protein sequence ID" value="OGZ01693.1"/>
    <property type="molecule type" value="Genomic_DNA"/>
</dbReference>
<dbReference type="Proteomes" id="UP000178495">
    <property type="component" value="Unassembled WGS sequence"/>
</dbReference>